<dbReference type="InterPro" id="IPR011050">
    <property type="entry name" value="Pectin_lyase_fold/virulence"/>
</dbReference>
<dbReference type="InterPro" id="IPR018247">
    <property type="entry name" value="EF_Hand_1_Ca_BS"/>
</dbReference>
<dbReference type="EMBL" id="CP009507">
    <property type="protein sequence ID" value="AKB32982.1"/>
    <property type="molecule type" value="Genomic_DNA"/>
</dbReference>
<dbReference type="FunFam" id="2.60.40.10:FF:000270">
    <property type="entry name" value="Cell surface protein"/>
    <property type="match status" value="4"/>
</dbReference>
<dbReference type="SUPFAM" id="SSF51126">
    <property type="entry name" value="Pectin lyase-like"/>
    <property type="match status" value="1"/>
</dbReference>
<dbReference type="PANTHER" id="PTHR11532">
    <property type="entry name" value="PROTEASE M14 CARBOXYPEPTIDASE"/>
    <property type="match status" value="1"/>
</dbReference>
<dbReference type="InterPro" id="IPR012334">
    <property type="entry name" value="Pectin_lyas_fold"/>
</dbReference>
<proteinExistence type="predicted"/>
<dbReference type="InterPro" id="IPR013783">
    <property type="entry name" value="Ig-like_fold"/>
</dbReference>
<dbReference type="Pfam" id="PF07705">
    <property type="entry name" value="CARDB"/>
    <property type="match status" value="1"/>
</dbReference>
<dbReference type="PANTHER" id="PTHR11532:SF57">
    <property type="entry name" value="CARBOXYPEPTIDASE D, B"/>
    <property type="match status" value="1"/>
</dbReference>
<evidence type="ECO:0000259" key="2">
    <source>
        <dbReference type="PROSITE" id="PS50093"/>
    </source>
</evidence>
<evidence type="ECO:0000313" key="4">
    <source>
        <dbReference type="EMBL" id="AKB32982.1"/>
    </source>
</evidence>
<protein>
    <recommendedName>
        <fullName evidence="1">Probable pectate lyase C</fullName>
    </recommendedName>
</protein>
<dbReference type="InterPro" id="IPR007742">
    <property type="entry name" value="NosD_dom"/>
</dbReference>
<dbReference type="Pfam" id="PF18911">
    <property type="entry name" value="PKD_4"/>
    <property type="match status" value="4"/>
</dbReference>
<dbReference type="Gene3D" id="2.60.40.10">
    <property type="entry name" value="Immunoglobulins"/>
    <property type="match status" value="5"/>
</dbReference>
<dbReference type="KEGG" id="msz:MSSIH_2292"/>
<evidence type="ECO:0000313" key="5">
    <source>
        <dbReference type="Proteomes" id="UP000033092"/>
    </source>
</evidence>
<dbReference type="PATRIC" id="fig|1434119.4.peg.3004"/>
<dbReference type="GO" id="GO:0016485">
    <property type="term" value="P:protein processing"/>
    <property type="evidence" value="ECO:0007669"/>
    <property type="project" value="TreeGrafter"/>
</dbReference>
<dbReference type="PROSITE" id="PS00018">
    <property type="entry name" value="EF_HAND_1"/>
    <property type="match status" value="1"/>
</dbReference>
<name>A0A0E3PFA4_9EURY</name>
<dbReference type="PROSITE" id="PS50222">
    <property type="entry name" value="EF_HAND_2"/>
    <property type="match status" value="1"/>
</dbReference>
<dbReference type="InterPro" id="IPR022409">
    <property type="entry name" value="PKD/Chitinase_dom"/>
</dbReference>
<sequence>MVLMKQINLLKRSIPLNTLTFMLGLLLSLALIAVPASAATLTVAADGSGDYTSLLSAVDAASDGDTIYIKVGTYTESTAHINVDQPNVTIMGEDRDKVIINLVGHNIKLYSSGDHIENLTLKGSTAISIKASNCVIRNNILDFSYCSVSSSADRTTVSNNFILNPTAAMGGVQMYSDYNIVNDNIMSGATGTYAAFSFIGDSNVFENNTAINSAGAGVSIDGENCTVAYNSFINGDYAGIELYNEGNIDNNKIYLNSVIGNSATATTSGTTAPTIISWVTPADVSYTYNGTAYSGILGNYWDSDYTGSDTDGDGIGDTAYTVPDSLGSDTSPLMGIWQDGTITGGPDAIAPQGVFTMNLVSGQTPLTVQFYGYISGPGTVESYAWDFDNDGEIDSTDQNPSYEYTGDGTYTVNFTVIGPGGSTSEIKKDLISVTEAAIDLSIISVSNPGPRSASTITATIANTGTGDAGTFNATFELNGTTTEFQISGLAAGNSTTISVEDPVTTRKYGDTIPVTIVLDTEGDVAESDEDNNEYNTPLTVAPTENYYYGGRFYTGYDLETGYYAEGNVSVVNSLGNSGYQTGGGWYSTTVNWTESDLPIPTGATVKTVRLYQSYTWNDLSTDPGFTVTFNGNEVTQEAFYGDGIDNYNGQVVYDVTSYFNTSGNTAVIDAARPDGGLYGAVLVVVYEDPDEPYRQIWLDEGCDSLYNNGMGTYPDMYIGYAIFDNVSTETFGAAKITTVLPSGNDNAQATIFFNNDSVPISGSDDSNDPAFKCYDVTDALQDGTNELGVQCDGYMNLAVVILEVTELTASEADFTADQTSGIAPMTVQFTDTSSGTPASWAWDFGDGGNSTDRNPSHTYNATGNYTVSLTVTNILGSDTETKTEYINVTGTSVSFTSDTTSGTFPLTIQFTDQSTGSPTAWHWDFGDGETSTNQNPSHTYLSAGKYDVNLTVTGSEGTDSLVKEDYISVEAITDSSLPLTTEKTGTMSGDLYVGSFQPVPFASQPTSGVTERDFSQSFEIPAYTDIQWAAVYVNIYSGSGSANWPLLATTTLDGDGDGSYETTLGVENMDMEYYSADGTVYWLNNHTSRVYSDYEVEYNVTDQIMSTNTSVNVKIEKTGTNFDGRLKALTLVVAYNDGDSDEVKYWVNHGHDWINAGSSSTAFATSGLTTGFTDATLSNVALSSYDGIYTFNGVTQESADPVAPINYYENHTWSVTDAVTAGSDSTFMYALGSGPSFKTTLATLAVKYTGTAVDAPVASFTADVTSGTVPLTVNFADQSTNGPTEWLWDFGDGANSTEQNPSHTYSVAGNYTVNLTVENTAGSDFELKSDYIEVSEISGSTVTLYFDPASSSVSENESTEISVLASNFPAGLSGYNLTVAIDYPAVAEIVDIEYPSWALITENSTLPATSIYMKTVDLEDSVKEGAADVVLATLTVSGKVSGSTNLSIGVKRLEEDSGDSIEPALLTGTIEVTLLSPLPDQEYAPKDLDGDGLYEDLTGNGEFSFVDIVAYFHNMDWIEENMPVEYFDFNGNGRIDFDDVVDMFAMI</sequence>
<dbReference type="Proteomes" id="UP000033092">
    <property type="component" value="Chromosome"/>
</dbReference>
<feature type="domain" description="PKD" evidence="2">
    <location>
        <begin position="810"/>
        <end position="893"/>
    </location>
</feature>
<dbReference type="CDD" id="cd00146">
    <property type="entry name" value="PKD"/>
    <property type="match status" value="4"/>
</dbReference>
<reference evidence="4 5" key="1">
    <citation type="submission" date="2014-07" db="EMBL/GenBank/DDBJ databases">
        <title>Methanogenic archaea and the global carbon cycle.</title>
        <authorList>
            <person name="Henriksen J.R."/>
            <person name="Luke J."/>
            <person name="Reinhart S."/>
            <person name="Benedict M.N."/>
            <person name="Youngblut N.D."/>
            <person name="Metcalf M.E."/>
            <person name="Whitaker R.J."/>
            <person name="Metcalf W.W."/>
        </authorList>
    </citation>
    <scope>NUCLEOTIDE SEQUENCE [LARGE SCALE GENOMIC DNA]</scope>
    <source>
        <strain evidence="4 5">HI350</strain>
    </source>
</reference>
<feature type="domain" description="PKD" evidence="2">
    <location>
        <begin position="1256"/>
        <end position="1323"/>
    </location>
</feature>
<organism evidence="4 5">
    <name type="scientific">Methanosarcina siciliae HI350</name>
    <dbReference type="NCBI Taxonomy" id="1434119"/>
    <lineage>
        <taxon>Archaea</taxon>
        <taxon>Methanobacteriati</taxon>
        <taxon>Methanobacteriota</taxon>
        <taxon>Stenosarchaea group</taxon>
        <taxon>Methanomicrobia</taxon>
        <taxon>Methanosarcinales</taxon>
        <taxon>Methanosarcinaceae</taxon>
        <taxon>Methanosarcina</taxon>
    </lineage>
</organism>
<dbReference type="Pfam" id="PF05048">
    <property type="entry name" value="NosD"/>
    <property type="match status" value="1"/>
</dbReference>
<dbReference type="InterPro" id="IPR050753">
    <property type="entry name" value="Peptidase_M14_domain"/>
</dbReference>
<dbReference type="InterPro" id="IPR000601">
    <property type="entry name" value="PKD_dom"/>
</dbReference>
<dbReference type="PROSITE" id="PS50093">
    <property type="entry name" value="PKD"/>
    <property type="match status" value="4"/>
</dbReference>
<dbReference type="InterPro" id="IPR006626">
    <property type="entry name" value="PbH1"/>
</dbReference>
<dbReference type="SMART" id="SM00089">
    <property type="entry name" value="PKD"/>
    <property type="match status" value="4"/>
</dbReference>
<dbReference type="SUPFAM" id="SSF49299">
    <property type="entry name" value="PKD domain"/>
    <property type="match status" value="4"/>
</dbReference>
<dbReference type="Gene3D" id="2.160.20.10">
    <property type="entry name" value="Single-stranded right-handed beta-helix, Pectin lyase-like"/>
    <property type="match status" value="1"/>
</dbReference>
<dbReference type="GO" id="GO:0005509">
    <property type="term" value="F:calcium ion binding"/>
    <property type="evidence" value="ECO:0007669"/>
    <property type="project" value="InterPro"/>
</dbReference>
<dbReference type="InterPro" id="IPR011635">
    <property type="entry name" value="CARDB"/>
</dbReference>
<dbReference type="InterPro" id="IPR035986">
    <property type="entry name" value="PKD_dom_sf"/>
</dbReference>
<dbReference type="SMART" id="SM00710">
    <property type="entry name" value="PbH1"/>
    <property type="match status" value="4"/>
</dbReference>
<dbReference type="GO" id="GO:0004181">
    <property type="term" value="F:metallocarboxypeptidase activity"/>
    <property type="evidence" value="ECO:0007669"/>
    <property type="project" value="TreeGrafter"/>
</dbReference>
<dbReference type="Pfam" id="PF11824">
    <property type="entry name" value="DUF3344"/>
    <property type="match status" value="2"/>
</dbReference>
<feature type="domain" description="EF-hand" evidence="3">
    <location>
        <begin position="1527"/>
        <end position="1547"/>
    </location>
</feature>
<dbReference type="InterPro" id="IPR021779">
    <property type="entry name" value="DUF3344"/>
</dbReference>
<evidence type="ECO:0000259" key="3">
    <source>
        <dbReference type="PROSITE" id="PS50222"/>
    </source>
</evidence>
<gene>
    <name evidence="4" type="ORF">MSSIH_2292</name>
</gene>
<accession>A0A0E3PFA4</accession>
<feature type="domain" description="PKD" evidence="2">
    <location>
        <begin position="891"/>
        <end position="974"/>
    </location>
</feature>
<dbReference type="GO" id="GO:0005615">
    <property type="term" value="C:extracellular space"/>
    <property type="evidence" value="ECO:0007669"/>
    <property type="project" value="TreeGrafter"/>
</dbReference>
<feature type="domain" description="PKD" evidence="2">
    <location>
        <begin position="351"/>
        <end position="438"/>
    </location>
</feature>
<dbReference type="InterPro" id="IPR002048">
    <property type="entry name" value="EF_hand_dom"/>
</dbReference>
<dbReference type="GO" id="GO:0006518">
    <property type="term" value="P:peptide metabolic process"/>
    <property type="evidence" value="ECO:0007669"/>
    <property type="project" value="TreeGrafter"/>
</dbReference>
<evidence type="ECO:0000256" key="1">
    <source>
        <dbReference type="ARBA" id="ARBA00016512"/>
    </source>
</evidence>
<dbReference type="HOGENOM" id="CLU_246522_0_0_2"/>